<evidence type="ECO:0000313" key="2">
    <source>
        <dbReference type="Proteomes" id="UP000285084"/>
    </source>
</evidence>
<reference evidence="1 2" key="1">
    <citation type="journal article" date="2018" name="Sci. Rep.">
        <title>Characterisation of pathogen-specific regions and novel effector candidates in Fusarium oxysporum f. sp. cepae.</title>
        <authorList>
            <person name="Armitage A.D."/>
            <person name="Taylor A."/>
            <person name="Sobczyk M.K."/>
            <person name="Baxter L."/>
            <person name="Greenfield B.P."/>
            <person name="Bates H.J."/>
            <person name="Wilson F."/>
            <person name="Jackson A.C."/>
            <person name="Ott S."/>
            <person name="Harrison R.J."/>
            <person name="Clarkson J.P."/>
        </authorList>
    </citation>
    <scope>NUCLEOTIDE SEQUENCE [LARGE SCALE GENOMIC DNA]</scope>
    <source>
        <strain evidence="1 2">Fo_A13</strain>
    </source>
</reference>
<dbReference type="EMBL" id="MRCX01000335">
    <property type="protein sequence ID" value="RKK66010.1"/>
    <property type="molecule type" value="Genomic_DNA"/>
</dbReference>
<dbReference type="AlphaFoldDB" id="A0A420MD61"/>
<proteinExistence type="predicted"/>
<accession>A0A420MD61</accession>
<gene>
    <name evidence="1" type="ORF">BFJ69_g15781</name>
</gene>
<name>A0A420MD61_FUSOX</name>
<evidence type="ECO:0000313" key="1">
    <source>
        <dbReference type="EMBL" id="RKK66010.1"/>
    </source>
</evidence>
<sequence>MTSLCPGLRPYAEEQLVDVAVCGSQNCPKFTYNELWELETKFWDNFLYPANLEQAKAVNSTLFAENVQGRVDITRNFPGRELNTEYLFGLFTDPNSISLLNLPVSYEITEFTANDYIAAATTVVMFNSSFFEIKVPVMIETFIAWNDRREIVQYDSSFRWFGFLLDTLFAAAARKLGSPSRAEAITALAYTLATGICQVHDKYCTGTNRQYEDNTECTNFLTGGIRFGQDYELGRNTLLCRSVHQQMVQYRPDVHCPHIGPSGGGMCVDDQTYEEKVLEKYFTNAPFVSGAS</sequence>
<organism evidence="1 2">
    <name type="scientific">Fusarium oxysporum</name>
    <name type="common">Fusarium vascular wilt</name>
    <dbReference type="NCBI Taxonomy" id="5507"/>
    <lineage>
        <taxon>Eukaryota</taxon>
        <taxon>Fungi</taxon>
        <taxon>Dikarya</taxon>
        <taxon>Ascomycota</taxon>
        <taxon>Pezizomycotina</taxon>
        <taxon>Sordariomycetes</taxon>
        <taxon>Hypocreomycetidae</taxon>
        <taxon>Hypocreales</taxon>
        <taxon>Nectriaceae</taxon>
        <taxon>Fusarium</taxon>
        <taxon>Fusarium oxysporum species complex</taxon>
    </lineage>
</organism>
<dbReference type="Proteomes" id="UP000285084">
    <property type="component" value="Unassembled WGS sequence"/>
</dbReference>
<comment type="caution">
    <text evidence="1">The sequence shown here is derived from an EMBL/GenBank/DDBJ whole genome shotgun (WGS) entry which is preliminary data.</text>
</comment>
<protein>
    <submittedName>
        <fullName evidence="1">Uncharacterized protein</fullName>
    </submittedName>
</protein>